<dbReference type="InterPro" id="IPR004843">
    <property type="entry name" value="Calcineurin-like_PHP"/>
</dbReference>
<sequence length="279" mass="31877">MAPYAPAPADKPAPNWLRMVCISDTHNTTDSNNYPIPEADILVHAGDFTKMGTTAQIDQFICWLKSLDHIPIKIVVAGNHEVILDKEFYEQHWHRFHTAKEDHQSAVDKLKSAGHGIIYLNNESYIVDGAKILHEKYQKQKKESSMEKTTQHMDCIGVGNDAMDIDASAVVDPREGWTEGYRIWASPWQPEFYEWAFNEARGKLKDIWKLIPEDVDILMTHGPPKYHGDIVSLGKDRHAGCEELLERLKLVRPLYHVFGHIHEGYGISDIKWDEGNHST</sequence>
<dbReference type="Gene3D" id="3.60.21.10">
    <property type="match status" value="1"/>
</dbReference>
<feature type="non-terminal residue" evidence="2">
    <location>
        <position position="1"/>
    </location>
</feature>
<protein>
    <recommendedName>
        <fullName evidence="1">Calcineurin-like phosphoesterase domain-containing protein</fullName>
    </recommendedName>
</protein>
<gene>
    <name evidence="2" type="ORF">BGZ95_002238</name>
</gene>
<keyword evidence="3" id="KW-1185">Reference proteome</keyword>
<dbReference type="SUPFAM" id="SSF56300">
    <property type="entry name" value="Metallo-dependent phosphatases"/>
    <property type="match status" value="1"/>
</dbReference>
<name>A0AAD4DIV1_9FUNG</name>
<reference evidence="2" key="1">
    <citation type="journal article" date="2020" name="Fungal Divers.">
        <title>Resolving the Mortierellaceae phylogeny through synthesis of multi-gene phylogenetics and phylogenomics.</title>
        <authorList>
            <person name="Vandepol N."/>
            <person name="Liber J."/>
            <person name="Desiro A."/>
            <person name="Na H."/>
            <person name="Kennedy M."/>
            <person name="Barry K."/>
            <person name="Grigoriev I.V."/>
            <person name="Miller A.N."/>
            <person name="O'Donnell K."/>
            <person name="Stajich J.E."/>
            <person name="Bonito G."/>
        </authorList>
    </citation>
    <scope>NUCLEOTIDE SEQUENCE</scope>
    <source>
        <strain evidence="2">NRRL 28262</strain>
    </source>
</reference>
<dbReference type="AlphaFoldDB" id="A0AAD4DIV1"/>
<accession>A0AAD4DIV1</accession>
<dbReference type="InterPro" id="IPR051693">
    <property type="entry name" value="UPF0046_metallophosphoest"/>
</dbReference>
<dbReference type="CDD" id="cd07379">
    <property type="entry name" value="MPP_239FB"/>
    <property type="match status" value="1"/>
</dbReference>
<comment type="caution">
    <text evidence="2">The sequence shown here is derived from an EMBL/GenBank/DDBJ whole genome shotgun (WGS) entry which is preliminary data.</text>
</comment>
<dbReference type="InterPro" id="IPR029052">
    <property type="entry name" value="Metallo-depent_PP-like"/>
</dbReference>
<dbReference type="GO" id="GO:0016787">
    <property type="term" value="F:hydrolase activity"/>
    <property type="evidence" value="ECO:0007669"/>
    <property type="project" value="InterPro"/>
</dbReference>
<organism evidence="2 3">
    <name type="scientific">Linnemannia exigua</name>
    <dbReference type="NCBI Taxonomy" id="604196"/>
    <lineage>
        <taxon>Eukaryota</taxon>
        <taxon>Fungi</taxon>
        <taxon>Fungi incertae sedis</taxon>
        <taxon>Mucoromycota</taxon>
        <taxon>Mortierellomycotina</taxon>
        <taxon>Mortierellomycetes</taxon>
        <taxon>Mortierellales</taxon>
        <taxon>Mortierellaceae</taxon>
        <taxon>Linnemannia</taxon>
    </lineage>
</organism>
<evidence type="ECO:0000259" key="1">
    <source>
        <dbReference type="Pfam" id="PF00149"/>
    </source>
</evidence>
<dbReference type="PANTHER" id="PTHR12905:SF0">
    <property type="entry name" value="CALCINEURIN-LIKE PHOSPHOESTERASE DOMAIN-CONTAINING PROTEIN"/>
    <property type="match status" value="1"/>
</dbReference>
<proteinExistence type="predicted"/>
<dbReference type="Proteomes" id="UP001194580">
    <property type="component" value="Unassembled WGS sequence"/>
</dbReference>
<feature type="domain" description="Calcineurin-like phosphoesterase" evidence="1">
    <location>
        <begin position="18"/>
        <end position="263"/>
    </location>
</feature>
<dbReference type="PANTHER" id="PTHR12905">
    <property type="entry name" value="METALLOPHOSPHOESTERASE"/>
    <property type="match status" value="1"/>
</dbReference>
<dbReference type="Pfam" id="PF00149">
    <property type="entry name" value="Metallophos"/>
    <property type="match status" value="1"/>
</dbReference>
<dbReference type="EMBL" id="JAAAIL010000147">
    <property type="protein sequence ID" value="KAG0279102.1"/>
    <property type="molecule type" value="Genomic_DNA"/>
</dbReference>
<evidence type="ECO:0000313" key="2">
    <source>
        <dbReference type="EMBL" id="KAG0279102.1"/>
    </source>
</evidence>
<evidence type="ECO:0000313" key="3">
    <source>
        <dbReference type="Proteomes" id="UP001194580"/>
    </source>
</evidence>